<name>A0ABU1ULL1_9ACTN</name>
<evidence type="ECO:0000313" key="9">
    <source>
        <dbReference type="Proteomes" id="UP001257739"/>
    </source>
</evidence>
<organism evidence="8 9">
    <name type="scientific">Aeromicrobium panaciterrae</name>
    <dbReference type="NCBI Taxonomy" id="363861"/>
    <lineage>
        <taxon>Bacteria</taxon>
        <taxon>Bacillati</taxon>
        <taxon>Actinomycetota</taxon>
        <taxon>Actinomycetes</taxon>
        <taxon>Propionibacteriales</taxon>
        <taxon>Nocardioidaceae</taxon>
        <taxon>Aeromicrobium</taxon>
    </lineage>
</organism>
<feature type="domain" description="Type II secretion system protein GspF" evidence="7">
    <location>
        <begin position="161"/>
        <end position="286"/>
    </location>
</feature>
<dbReference type="Pfam" id="PF00482">
    <property type="entry name" value="T2SSF"/>
    <property type="match status" value="1"/>
</dbReference>
<evidence type="ECO:0000313" key="8">
    <source>
        <dbReference type="EMBL" id="MDR7086076.1"/>
    </source>
</evidence>
<feature type="transmembrane region" description="Helical" evidence="6">
    <location>
        <begin position="96"/>
        <end position="116"/>
    </location>
</feature>
<dbReference type="PANTHER" id="PTHR35007">
    <property type="entry name" value="INTEGRAL MEMBRANE PROTEIN-RELATED"/>
    <property type="match status" value="1"/>
</dbReference>
<keyword evidence="3 6" id="KW-0812">Transmembrane</keyword>
<evidence type="ECO:0000256" key="6">
    <source>
        <dbReference type="SAM" id="Phobius"/>
    </source>
</evidence>
<evidence type="ECO:0000256" key="3">
    <source>
        <dbReference type="ARBA" id="ARBA00022692"/>
    </source>
</evidence>
<keyword evidence="5 6" id="KW-0472">Membrane</keyword>
<dbReference type="Proteomes" id="UP001257739">
    <property type="component" value="Unassembled WGS sequence"/>
</dbReference>
<dbReference type="InterPro" id="IPR018076">
    <property type="entry name" value="T2SS_GspF_dom"/>
</dbReference>
<reference evidence="8 9" key="1">
    <citation type="submission" date="2023-07" db="EMBL/GenBank/DDBJ databases">
        <title>Sorghum-associated microbial communities from plants grown in Nebraska, USA.</title>
        <authorList>
            <person name="Schachtman D."/>
        </authorList>
    </citation>
    <scope>NUCLEOTIDE SEQUENCE [LARGE SCALE GENOMIC DNA]</scope>
    <source>
        <strain evidence="8 9">BE248</strain>
    </source>
</reference>
<protein>
    <submittedName>
        <fullName evidence="8">Tight adherence protein C</fullName>
    </submittedName>
</protein>
<comment type="subcellular location">
    <subcellularLocation>
        <location evidence="1">Cell membrane</location>
        <topology evidence="1">Multi-pass membrane protein</topology>
    </subcellularLocation>
</comment>
<dbReference type="EMBL" id="JAVDWH010000001">
    <property type="protein sequence ID" value="MDR7086076.1"/>
    <property type="molecule type" value="Genomic_DNA"/>
</dbReference>
<evidence type="ECO:0000256" key="4">
    <source>
        <dbReference type="ARBA" id="ARBA00022989"/>
    </source>
</evidence>
<proteinExistence type="predicted"/>
<feature type="transmembrane region" description="Helical" evidence="6">
    <location>
        <begin position="122"/>
        <end position="142"/>
    </location>
</feature>
<accession>A0ABU1ULL1</accession>
<keyword evidence="4 6" id="KW-1133">Transmembrane helix</keyword>
<dbReference type="RefSeq" id="WP_309967246.1">
    <property type="nucleotide sequence ID" value="NZ_JAVDWH010000001.1"/>
</dbReference>
<keyword evidence="2" id="KW-1003">Cell membrane</keyword>
<evidence type="ECO:0000259" key="7">
    <source>
        <dbReference type="Pfam" id="PF00482"/>
    </source>
</evidence>
<sequence length="297" mass="32613">MGPNFSLVVGVLLVALAVVCLAPALEIEGSSAKKVMKKRIQAMQVKPVDGSGAPRKQLAAKHPELGPLRMIATRSAVTRIERHLALAGLGADRLPLVVLFKVLTPALVLLLTPVVTSADKPMFWLIFFVALGISYFAPDIIVHGRAEERQKRMMYDLPDVLDQMTISIEAGMGFESAMARVGANNSGPLGEEIVRTVQDMTLGMARRDAYLALASRNNVEDLRRFTKSIIQAEEFGVPISQVVRVQAEEMRDKRRQRARETAQKVPVKLLFPMLTCVMPVLFIVILTPAFLAMGKSL</sequence>
<feature type="transmembrane region" description="Helical" evidence="6">
    <location>
        <begin position="6"/>
        <end position="27"/>
    </location>
</feature>
<evidence type="ECO:0000256" key="5">
    <source>
        <dbReference type="ARBA" id="ARBA00023136"/>
    </source>
</evidence>
<dbReference type="PANTHER" id="PTHR35007:SF2">
    <property type="entry name" value="PILUS ASSEMBLE PROTEIN"/>
    <property type="match status" value="1"/>
</dbReference>
<keyword evidence="9" id="KW-1185">Reference proteome</keyword>
<evidence type="ECO:0000256" key="1">
    <source>
        <dbReference type="ARBA" id="ARBA00004651"/>
    </source>
</evidence>
<feature type="transmembrane region" description="Helical" evidence="6">
    <location>
        <begin position="269"/>
        <end position="291"/>
    </location>
</feature>
<evidence type="ECO:0000256" key="2">
    <source>
        <dbReference type="ARBA" id="ARBA00022475"/>
    </source>
</evidence>
<comment type="caution">
    <text evidence="8">The sequence shown here is derived from an EMBL/GenBank/DDBJ whole genome shotgun (WGS) entry which is preliminary data.</text>
</comment>
<gene>
    <name evidence="8" type="ORF">J2X11_000915</name>
</gene>